<accession>A0A507B809</accession>
<dbReference type="InterPro" id="IPR036188">
    <property type="entry name" value="FAD/NAD-bd_sf"/>
</dbReference>
<evidence type="ECO:0000313" key="6">
    <source>
        <dbReference type="Proteomes" id="UP000319257"/>
    </source>
</evidence>
<dbReference type="OrthoDB" id="655030at2759"/>
<dbReference type="InParanoid" id="A0A507B809"/>
<comment type="caution">
    <text evidence="5">The sequence shown here is derived from an EMBL/GenBank/DDBJ whole genome shotgun (WGS) entry which is preliminary data.</text>
</comment>
<dbReference type="SUPFAM" id="SSF51905">
    <property type="entry name" value="FAD/NAD(P)-binding domain"/>
    <property type="match status" value="1"/>
</dbReference>
<proteinExistence type="predicted"/>
<evidence type="ECO:0000256" key="1">
    <source>
        <dbReference type="ARBA" id="ARBA00022630"/>
    </source>
</evidence>
<name>A0A507B809_9PEZI</name>
<feature type="domain" description="FAD-binding" evidence="4">
    <location>
        <begin position="6"/>
        <end position="341"/>
    </location>
</feature>
<evidence type="ECO:0000256" key="3">
    <source>
        <dbReference type="ARBA" id="ARBA00023002"/>
    </source>
</evidence>
<dbReference type="GeneID" id="41973457"/>
<dbReference type="STRING" id="1093900.A0A507B809"/>
<keyword evidence="2" id="KW-0274">FAD</keyword>
<dbReference type="PANTHER" id="PTHR46865">
    <property type="entry name" value="OXIDOREDUCTASE-RELATED"/>
    <property type="match status" value="1"/>
</dbReference>
<protein>
    <recommendedName>
        <fullName evidence="4">FAD-binding domain-containing protein</fullName>
    </recommendedName>
</protein>
<dbReference type="InterPro" id="IPR051704">
    <property type="entry name" value="FAD_aromatic-hydroxylase"/>
</dbReference>
<evidence type="ECO:0000256" key="2">
    <source>
        <dbReference type="ARBA" id="ARBA00022827"/>
    </source>
</evidence>
<dbReference type="Proteomes" id="UP000319257">
    <property type="component" value="Unassembled WGS sequence"/>
</dbReference>
<dbReference type="InterPro" id="IPR002938">
    <property type="entry name" value="FAD-bd"/>
</dbReference>
<reference evidence="5 6" key="1">
    <citation type="submission" date="2019-06" db="EMBL/GenBank/DDBJ databases">
        <title>Draft genome sequence of the filamentous fungus Phialemoniopsis curvata isolated from diesel fuel.</title>
        <authorList>
            <person name="Varaljay V.A."/>
            <person name="Lyon W.J."/>
            <person name="Crouch A.L."/>
            <person name="Drake C.E."/>
            <person name="Hollomon J.M."/>
            <person name="Nadeau L.J."/>
            <person name="Nunn H.S."/>
            <person name="Stevenson B.S."/>
            <person name="Bojanowski C.L."/>
            <person name="Crookes-Goodson W.J."/>
        </authorList>
    </citation>
    <scope>NUCLEOTIDE SEQUENCE [LARGE SCALE GENOMIC DNA]</scope>
    <source>
        <strain evidence="5 6">D216</strain>
    </source>
</reference>
<dbReference type="RefSeq" id="XP_030995250.1">
    <property type="nucleotide sequence ID" value="XM_031140596.1"/>
</dbReference>
<sequence>MAERPKALIVGAGIAGLAAAWWLDKAGWSSVIIEKAPGIRDGGYIVSLSGPCRDTVERMDLGPRLSEVSYKFDENVLSDVHGRRLLRLRYKDVHGGVDSLALCRGDLARALLDALPTSVDIRFDETLEDAVLRDDKVTATLKSGTVIEADLLIGADGIRSFTRDRFWKEADCLEHLGYMYGVYDVEGNTELGSDCVSFNSPGHLDVLYRLRNDRLAALHIWRDDGVKLHDRQGKPRVIRDATAGRNITLIKDVLDRAEKTGYTPLIDSLTMVDLQSWSQGRVVLLGDAAHCLTLMSGQGAGMALVSAEILGKELMRTSDVAEALASHERKLRPVIERLQDRSRRMAAMYIPKSTFSYYLRNLLLKIMPYSWIVSWHVNSTKSEIELMQS</sequence>
<keyword evidence="1" id="KW-0285">Flavoprotein</keyword>
<dbReference type="GO" id="GO:0071949">
    <property type="term" value="F:FAD binding"/>
    <property type="evidence" value="ECO:0007669"/>
    <property type="project" value="InterPro"/>
</dbReference>
<dbReference type="PRINTS" id="PR00420">
    <property type="entry name" value="RNGMNOXGNASE"/>
</dbReference>
<keyword evidence="3" id="KW-0560">Oxidoreductase</keyword>
<evidence type="ECO:0000313" key="5">
    <source>
        <dbReference type="EMBL" id="TPX13539.1"/>
    </source>
</evidence>
<gene>
    <name evidence="5" type="ORF">E0L32_006010</name>
</gene>
<dbReference type="GO" id="GO:0016491">
    <property type="term" value="F:oxidoreductase activity"/>
    <property type="evidence" value="ECO:0007669"/>
    <property type="project" value="UniProtKB-KW"/>
</dbReference>
<keyword evidence="6" id="KW-1185">Reference proteome</keyword>
<dbReference type="AlphaFoldDB" id="A0A507B809"/>
<dbReference type="Gene3D" id="3.50.50.60">
    <property type="entry name" value="FAD/NAD(P)-binding domain"/>
    <property type="match status" value="1"/>
</dbReference>
<dbReference type="EMBL" id="SKBQ01000033">
    <property type="protein sequence ID" value="TPX13539.1"/>
    <property type="molecule type" value="Genomic_DNA"/>
</dbReference>
<evidence type="ECO:0000259" key="4">
    <source>
        <dbReference type="Pfam" id="PF01494"/>
    </source>
</evidence>
<organism evidence="5 6">
    <name type="scientific">Thyridium curvatum</name>
    <dbReference type="NCBI Taxonomy" id="1093900"/>
    <lineage>
        <taxon>Eukaryota</taxon>
        <taxon>Fungi</taxon>
        <taxon>Dikarya</taxon>
        <taxon>Ascomycota</taxon>
        <taxon>Pezizomycotina</taxon>
        <taxon>Sordariomycetes</taxon>
        <taxon>Sordariomycetidae</taxon>
        <taxon>Thyridiales</taxon>
        <taxon>Thyridiaceae</taxon>
        <taxon>Thyridium</taxon>
    </lineage>
</organism>
<dbReference type="PANTHER" id="PTHR46865:SF8">
    <property type="entry name" value="POSSIBLE OXIDOREDUCTASE"/>
    <property type="match status" value="1"/>
</dbReference>
<dbReference type="Pfam" id="PF01494">
    <property type="entry name" value="FAD_binding_3"/>
    <property type="match status" value="1"/>
</dbReference>
<dbReference type="Gene3D" id="3.30.9.10">
    <property type="entry name" value="D-Amino Acid Oxidase, subunit A, domain 2"/>
    <property type="match status" value="1"/>
</dbReference>